<name>A0A4Y8CZ31_9HELO</name>
<evidence type="ECO:0000313" key="2">
    <source>
        <dbReference type="EMBL" id="TEY52914.1"/>
    </source>
</evidence>
<proteinExistence type="predicted"/>
<evidence type="ECO:0000313" key="3">
    <source>
        <dbReference type="Proteomes" id="UP000297299"/>
    </source>
</evidence>
<keyword evidence="3" id="KW-1185">Reference proteome</keyword>
<protein>
    <submittedName>
        <fullName evidence="2">Uncharacterized protein</fullName>
    </submittedName>
</protein>
<gene>
    <name evidence="2" type="ORF">BOTCAL_0253g00170</name>
</gene>
<feature type="region of interest" description="Disordered" evidence="1">
    <location>
        <begin position="48"/>
        <end position="67"/>
    </location>
</feature>
<dbReference type="EMBL" id="PHWZ01000252">
    <property type="protein sequence ID" value="TEY52914.1"/>
    <property type="molecule type" value="Genomic_DNA"/>
</dbReference>
<dbReference type="Proteomes" id="UP000297299">
    <property type="component" value="Unassembled WGS sequence"/>
</dbReference>
<evidence type="ECO:0000256" key="1">
    <source>
        <dbReference type="SAM" id="MobiDB-lite"/>
    </source>
</evidence>
<dbReference type="AlphaFoldDB" id="A0A4Y8CZ31"/>
<reference evidence="2 3" key="1">
    <citation type="submission" date="2017-11" db="EMBL/GenBank/DDBJ databases">
        <title>Comparative genomics of Botrytis spp.</title>
        <authorList>
            <person name="Valero-Jimenez C.A."/>
            <person name="Tapia P."/>
            <person name="Veloso J."/>
            <person name="Silva-Moreno E."/>
            <person name="Staats M."/>
            <person name="Valdes J.H."/>
            <person name="Van Kan J.A.L."/>
        </authorList>
    </citation>
    <scope>NUCLEOTIDE SEQUENCE [LARGE SCALE GENOMIC DNA]</scope>
    <source>
        <strain evidence="2 3">MUCL2830</strain>
    </source>
</reference>
<comment type="caution">
    <text evidence="2">The sequence shown here is derived from an EMBL/GenBank/DDBJ whole genome shotgun (WGS) entry which is preliminary data.</text>
</comment>
<sequence length="67" mass="7427">MLGEQVLKLIELNGDTSEKDNFIKLRNIMAGNLPNRIKVGEDPVLQAHARGTGHGPKGHVKDHAYHF</sequence>
<organism evidence="2 3">
    <name type="scientific">Botryotinia calthae</name>
    <dbReference type="NCBI Taxonomy" id="38488"/>
    <lineage>
        <taxon>Eukaryota</taxon>
        <taxon>Fungi</taxon>
        <taxon>Dikarya</taxon>
        <taxon>Ascomycota</taxon>
        <taxon>Pezizomycotina</taxon>
        <taxon>Leotiomycetes</taxon>
        <taxon>Helotiales</taxon>
        <taxon>Sclerotiniaceae</taxon>
        <taxon>Botryotinia</taxon>
    </lineage>
</organism>
<accession>A0A4Y8CZ31</accession>